<keyword evidence="8 12" id="KW-0675">Receptor</keyword>
<evidence type="ECO:0000256" key="3">
    <source>
        <dbReference type="ARBA" id="ARBA00022507"/>
    </source>
</evidence>
<evidence type="ECO:0000256" key="2">
    <source>
        <dbReference type="ARBA" id="ARBA00011085"/>
    </source>
</evidence>
<dbReference type="InterPro" id="IPR001499">
    <property type="entry name" value="GPCR_STE3"/>
</dbReference>
<feature type="transmembrane region" description="Helical" evidence="11">
    <location>
        <begin position="110"/>
        <end position="130"/>
    </location>
</feature>
<evidence type="ECO:0000256" key="4">
    <source>
        <dbReference type="ARBA" id="ARBA00022692"/>
    </source>
</evidence>
<dbReference type="GO" id="GO:0004933">
    <property type="term" value="F:mating-type a-factor pheromone receptor activity"/>
    <property type="evidence" value="ECO:0007669"/>
    <property type="project" value="InterPro"/>
</dbReference>
<dbReference type="InterPro" id="IPR001546">
    <property type="entry name" value="GPCR_Pheromne_A_rcpt"/>
</dbReference>
<evidence type="ECO:0000313" key="12">
    <source>
        <dbReference type="EMBL" id="ANB67029.1"/>
    </source>
</evidence>
<accession>A0A2P0M883</accession>
<feature type="region of interest" description="Disordered" evidence="10">
    <location>
        <begin position="425"/>
        <end position="476"/>
    </location>
</feature>
<evidence type="ECO:0000256" key="5">
    <source>
        <dbReference type="ARBA" id="ARBA00022989"/>
    </source>
</evidence>
<feature type="compositionally biased region" description="Pro residues" evidence="10">
    <location>
        <begin position="426"/>
        <end position="437"/>
    </location>
</feature>
<sequence>MHPEFAPVAFIAAFSLIFPLPWHWRAGNVATLSIICWLFVINMIYAIDAVVWANSIDIVVPVWCDITTKLIIGANFSLPAACLCICIHLEQVSSVRLARTSLSDKRRRQYFEALMCLGLPVIFMALHYVVQGHRFDIIENYGCRPTTYFSIPAIFIVWLPPILIAIGALVFATLALRHFMIRRLSFAAHLSSSSSALTPSRYLRLMVMSALQMFWSLVVTAYALWFTATAQRIRPWTTWDDVHSDWLRIDLFPARFTPPFVERAFYVLWWLVPVSTFLFVGFFSFGKDAMDEYKRCISWFKTRVLRHPESSKSLKGQFFSLPFPKKERSPISSPTLISSSSGGTSITMLTLSSSKDPQTPSSIDKSHSFGHSPDCDTFSEASHYTSPYGYTGAKAFGSVSELVSPATPSTAAPEYQEVMHIRTEFPPTPSPITPPISHPRIRGHTPGNLTPLSPRPFTYPSNDPTHTSFDPSKFTR</sequence>
<proteinExistence type="inferred from homology"/>
<protein>
    <submittedName>
        <fullName evidence="12">Pheromone receptor</fullName>
    </submittedName>
</protein>
<keyword evidence="7 11" id="KW-0472">Membrane</keyword>
<organism evidence="12">
    <name type="scientific">Agrocybe salicacicola</name>
    <dbReference type="NCBI Taxonomy" id="1078488"/>
    <lineage>
        <taxon>Eukaryota</taxon>
        <taxon>Fungi</taxon>
        <taxon>Dikarya</taxon>
        <taxon>Basidiomycota</taxon>
        <taxon>Agaricomycotina</taxon>
        <taxon>Agaricomycetes</taxon>
        <taxon>Agaricomycetidae</taxon>
        <taxon>Agaricales</taxon>
        <taxon>Agaricineae</taxon>
        <taxon>Strophariaceae</taxon>
        <taxon>Agrocybe</taxon>
    </lineage>
</organism>
<keyword evidence="9" id="KW-0807">Transducer</keyword>
<dbReference type="PRINTS" id="PR00900">
    <property type="entry name" value="PHEROMONEAR"/>
</dbReference>
<evidence type="ECO:0000256" key="8">
    <source>
        <dbReference type="ARBA" id="ARBA00023170"/>
    </source>
</evidence>
<feature type="transmembrane region" description="Helical" evidence="11">
    <location>
        <begin position="70"/>
        <end position="89"/>
    </location>
</feature>
<evidence type="ECO:0000256" key="1">
    <source>
        <dbReference type="ARBA" id="ARBA00004141"/>
    </source>
</evidence>
<dbReference type="GO" id="GO:0000750">
    <property type="term" value="P:pheromone-dependent signal transduction involved in conjugation with cellular fusion"/>
    <property type="evidence" value="ECO:0007669"/>
    <property type="project" value="TreeGrafter"/>
</dbReference>
<evidence type="ECO:0000256" key="11">
    <source>
        <dbReference type="SAM" id="Phobius"/>
    </source>
</evidence>
<keyword evidence="5 11" id="KW-1133">Transmembrane helix</keyword>
<feature type="transmembrane region" description="Helical" evidence="11">
    <location>
        <begin position="150"/>
        <end position="176"/>
    </location>
</feature>
<feature type="transmembrane region" description="Helical" evidence="11">
    <location>
        <begin position="29"/>
        <end position="50"/>
    </location>
</feature>
<evidence type="ECO:0000256" key="9">
    <source>
        <dbReference type="ARBA" id="ARBA00023224"/>
    </source>
</evidence>
<dbReference type="PRINTS" id="PR00899">
    <property type="entry name" value="GPCRSTE3"/>
</dbReference>
<comment type="subcellular location">
    <subcellularLocation>
        <location evidence="1">Membrane</location>
        <topology evidence="1">Multi-pass membrane protein</topology>
    </subcellularLocation>
</comment>
<dbReference type="EMBL" id="KT989647">
    <property type="protein sequence ID" value="ANB67029.1"/>
    <property type="molecule type" value="Genomic_DNA"/>
</dbReference>
<reference evidence="12" key="1">
    <citation type="submission" date="2015-11" db="EMBL/GenBank/DDBJ databases">
        <title>Mating B locus structure and alleles activity of edible fungi Agrocybe salicacola.</title>
        <authorList>
            <person name="Chen W."/>
            <person name="Zhao Y."/>
        </authorList>
    </citation>
    <scope>NUCLEOTIDE SEQUENCE</scope>
    <source>
        <strain evidence="12">M130</strain>
    </source>
</reference>
<evidence type="ECO:0000256" key="10">
    <source>
        <dbReference type="SAM" id="MobiDB-lite"/>
    </source>
</evidence>
<feature type="transmembrane region" description="Helical" evidence="11">
    <location>
        <begin position="264"/>
        <end position="285"/>
    </location>
</feature>
<dbReference type="PANTHER" id="PTHR28097">
    <property type="entry name" value="PHEROMONE A FACTOR RECEPTOR"/>
    <property type="match status" value="1"/>
</dbReference>
<evidence type="ECO:0000256" key="7">
    <source>
        <dbReference type="ARBA" id="ARBA00023136"/>
    </source>
</evidence>
<keyword evidence="6" id="KW-0297">G-protein coupled receptor</keyword>
<feature type="transmembrane region" description="Helical" evidence="11">
    <location>
        <begin position="6"/>
        <end position="22"/>
    </location>
</feature>
<evidence type="ECO:0000256" key="6">
    <source>
        <dbReference type="ARBA" id="ARBA00023040"/>
    </source>
</evidence>
<keyword evidence="4 11" id="KW-0812">Transmembrane</keyword>
<feature type="compositionally biased region" description="Polar residues" evidence="10">
    <location>
        <begin position="459"/>
        <end position="470"/>
    </location>
</feature>
<comment type="similarity">
    <text evidence="2">Belongs to the G-protein coupled receptor 4 family.</text>
</comment>
<dbReference type="GO" id="GO:0005886">
    <property type="term" value="C:plasma membrane"/>
    <property type="evidence" value="ECO:0007669"/>
    <property type="project" value="TreeGrafter"/>
</dbReference>
<dbReference type="Pfam" id="PF02076">
    <property type="entry name" value="STE3"/>
    <property type="match status" value="1"/>
</dbReference>
<dbReference type="PANTHER" id="PTHR28097:SF1">
    <property type="entry name" value="PHEROMONE A FACTOR RECEPTOR"/>
    <property type="match status" value="1"/>
</dbReference>
<dbReference type="CDD" id="cd14966">
    <property type="entry name" value="7tmD_STE3"/>
    <property type="match status" value="1"/>
</dbReference>
<name>A0A2P0M883_9AGAR</name>
<feature type="transmembrane region" description="Helical" evidence="11">
    <location>
        <begin position="202"/>
        <end position="225"/>
    </location>
</feature>
<keyword evidence="3" id="KW-0589">Pheromone response</keyword>
<dbReference type="AlphaFoldDB" id="A0A2P0M883"/>
<gene>
    <name evidence="12" type="primary">rcb3b</name>
</gene>
<feature type="region of interest" description="Disordered" evidence="10">
    <location>
        <begin position="348"/>
        <end position="369"/>
    </location>
</feature>